<dbReference type="RefSeq" id="WP_190466073.1">
    <property type="nucleotide sequence ID" value="NZ_JACJPW010000044.1"/>
</dbReference>
<dbReference type="Pfam" id="PF06051">
    <property type="entry name" value="DUF928"/>
    <property type="match status" value="1"/>
</dbReference>
<dbReference type="Proteomes" id="UP000641646">
    <property type="component" value="Unassembled WGS sequence"/>
</dbReference>
<keyword evidence="3" id="KW-1185">Reference proteome</keyword>
<protein>
    <submittedName>
        <fullName evidence="2">DUF928 domain-containing protein</fullName>
    </submittedName>
</protein>
<proteinExistence type="predicted"/>
<accession>A0A926VGW1</accession>
<evidence type="ECO:0000313" key="2">
    <source>
        <dbReference type="EMBL" id="MBD2182883.1"/>
    </source>
</evidence>
<dbReference type="InterPro" id="IPR010328">
    <property type="entry name" value="DUF928"/>
</dbReference>
<feature type="chain" id="PRO_5037576316" evidence="1">
    <location>
        <begin position="33"/>
        <end position="250"/>
    </location>
</feature>
<reference evidence="2" key="1">
    <citation type="journal article" date="2015" name="ISME J.">
        <title>Draft Genome Sequence of Streptomyces incarnatus NRRL8089, which Produces the Nucleoside Antibiotic Sinefungin.</title>
        <authorList>
            <person name="Oshima K."/>
            <person name="Hattori M."/>
            <person name="Shimizu H."/>
            <person name="Fukuda K."/>
            <person name="Nemoto M."/>
            <person name="Inagaki K."/>
            <person name="Tamura T."/>
        </authorList>
    </citation>
    <scope>NUCLEOTIDE SEQUENCE</scope>
    <source>
        <strain evidence="2">FACHB-1375</strain>
    </source>
</reference>
<dbReference type="EMBL" id="JACJPW010000044">
    <property type="protein sequence ID" value="MBD2182883.1"/>
    <property type="molecule type" value="Genomic_DNA"/>
</dbReference>
<keyword evidence="1" id="KW-0732">Signal</keyword>
<gene>
    <name evidence="2" type="ORF">H6G03_17730</name>
</gene>
<name>A0A926VGW1_9CYAN</name>
<reference evidence="2" key="2">
    <citation type="submission" date="2020-08" db="EMBL/GenBank/DDBJ databases">
        <authorList>
            <person name="Chen M."/>
            <person name="Teng W."/>
            <person name="Zhao L."/>
            <person name="Hu C."/>
            <person name="Zhou Y."/>
            <person name="Han B."/>
            <person name="Song L."/>
            <person name="Shu W."/>
        </authorList>
    </citation>
    <scope>NUCLEOTIDE SEQUENCE</scope>
    <source>
        <strain evidence="2">FACHB-1375</strain>
    </source>
</reference>
<sequence>MLKLNPLARIVRVSSRTLLGALALLSAPTTFNSSLPQASGNELIANAAEVKQYVPPSGRERLQRTEGSGSRGCTNSIPVSLKLLTPSDHIAQTVSGRPTFFWYISNPTNVPMEFSLVEPGMTQPIFQQQLKVDKAGIVKVELPANVSELAVSKQYRWTVALVCSQKRPSENIYARAWIERVSASPELNQKLAAATSDRDRALIYARSGIWQDAIATLYRVYTANPGENQALDALNKLLEQVGLTQVAASN</sequence>
<organism evidence="2 3">
    <name type="scientific">Aerosakkonema funiforme FACHB-1375</name>
    <dbReference type="NCBI Taxonomy" id="2949571"/>
    <lineage>
        <taxon>Bacteria</taxon>
        <taxon>Bacillati</taxon>
        <taxon>Cyanobacteriota</taxon>
        <taxon>Cyanophyceae</taxon>
        <taxon>Oscillatoriophycideae</taxon>
        <taxon>Aerosakkonematales</taxon>
        <taxon>Aerosakkonemataceae</taxon>
        <taxon>Aerosakkonema</taxon>
    </lineage>
</organism>
<evidence type="ECO:0000313" key="3">
    <source>
        <dbReference type="Proteomes" id="UP000641646"/>
    </source>
</evidence>
<dbReference type="AlphaFoldDB" id="A0A926VGW1"/>
<comment type="caution">
    <text evidence="2">The sequence shown here is derived from an EMBL/GenBank/DDBJ whole genome shotgun (WGS) entry which is preliminary data.</text>
</comment>
<feature type="signal peptide" evidence="1">
    <location>
        <begin position="1"/>
        <end position="32"/>
    </location>
</feature>
<evidence type="ECO:0000256" key="1">
    <source>
        <dbReference type="SAM" id="SignalP"/>
    </source>
</evidence>